<dbReference type="Proteomes" id="UP000657592">
    <property type="component" value="Unassembled WGS sequence"/>
</dbReference>
<comment type="caution">
    <text evidence="2">The sequence shown here is derived from an EMBL/GenBank/DDBJ whole genome shotgun (WGS) entry which is preliminary data.</text>
</comment>
<reference evidence="2" key="1">
    <citation type="journal article" date="2014" name="Int. J. Syst. Evol. Microbiol.">
        <title>Complete genome sequence of Corynebacterium casei LMG S-19264T (=DSM 44701T), isolated from a smear-ripened cheese.</title>
        <authorList>
            <consortium name="US DOE Joint Genome Institute (JGI-PGF)"/>
            <person name="Walter F."/>
            <person name="Albersmeier A."/>
            <person name="Kalinowski J."/>
            <person name="Ruckert C."/>
        </authorList>
    </citation>
    <scope>NUCLEOTIDE SEQUENCE</scope>
    <source>
        <strain evidence="2">CGMCC 1.15794</strain>
    </source>
</reference>
<feature type="transmembrane region" description="Helical" evidence="1">
    <location>
        <begin position="48"/>
        <end position="69"/>
    </location>
</feature>
<gene>
    <name evidence="2" type="ORF">GCM10010921_21330</name>
</gene>
<accession>A0A917IG59</accession>
<dbReference type="EMBL" id="BMJY01000009">
    <property type="protein sequence ID" value="GGH45732.1"/>
    <property type="molecule type" value="Genomic_DNA"/>
</dbReference>
<evidence type="ECO:0000313" key="3">
    <source>
        <dbReference type="Proteomes" id="UP000657592"/>
    </source>
</evidence>
<proteinExistence type="predicted"/>
<keyword evidence="1" id="KW-0812">Transmembrane</keyword>
<organism evidence="2 3">
    <name type="scientific">Microbacterium album</name>
    <dbReference type="NCBI Taxonomy" id="2053191"/>
    <lineage>
        <taxon>Bacteria</taxon>
        <taxon>Bacillati</taxon>
        <taxon>Actinomycetota</taxon>
        <taxon>Actinomycetes</taxon>
        <taxon>Micrococcales</taxon>
        <taxon>Microbacteriaceae</taxon>
        <taxon>Microbacterium</taxon>
    </lineage>
</organism>
<name>A0A917IG59_9MICO</name>
<keyword evidence="1" id="KW-0472">Membrane</keyword>
<dbReference type="InterPro" id="IPR002758">
    <property type="entry name" value="Cation_antiport_E"/>
</dbReference>
<protein>
    <submittedName>
        <fullName evidence="2">Uncharacterized protein</fullName>
    </submittedName>
</protein>
<reference evidence="2" key="2">
    <citation type="submission" date="2020-09" db="EMBL/GenBank/DDBJ databases">
        <authorList>
            <person name="Sun Q."/>
            <person name="Zhou Y."/>
        </authorList>
    </citation>
    <scope>NUCLEOTIDE SEQUENCE</scope>
    <source>
        <strain evidence="2">CGMCC 1.15794</strain>
    </source>
</reference>
<dbReference type="AlphaFoldDB" id="A0A917IG59"/>
<sequence length="186" mass="19731">MVRTPSASPSPPTGPGRALRIVRAVVLRGAVLALVWVVLAGWDAAYAGYGAVSVGAATALSLAMFPVTAPPPGTVPPWRRARAIAELPLWFLGKSIVGGADVAWRALKRPVDIQPAVVRAPCVLSEGNTRQLALLMMNLMPGTMVQRVVDDGATVELHTLAEALHPARQWEELQHRVAAAFGQPTR</sequence>
<dbReference type="Pfam" id="PF01899">
    <property type="entry name" value="MNHE"/>
    <property type="match status" value="1"/>
</dbReference>
<keyword evidence="3" id="KW-1185">Reference proteome</keyword>
<dbReference type="GO" id="GO:0016020">
    <property type="term" value="C:membrane"/>
    <property type="evidence" value="ECO:0007669"/>
    <property type="project" value="InterPro"/>
</dbReference>
<evidence type="ECO:0000256" key="1">
    <source>
        <dbReference type="SAM" id="Phobius"/>
    </source>
</evidence>
<keyword evidence="1" id="KW-1133">Transmembrane helix</keyword>
<dbReference type="GO" id="GO:0008324">
    <property type="term" value="F:monoatomic cation transmembrane transporter activity"/>
    <property type="evidence" value="ECO:0007669"/>
    <property type="project" value="InterPro"/>
</dbReference>
<evidence type="ECO:0000313" key="2">
    <source>
        <dbReference type="EMBL" id="GGH45732.1"/>
    </source>
</evidence>
<feature type="transmembrane region" description="Helical" evidence="1">
    <location>
        <begin position="21"/>
        <end position="42"/>
    </location>
</feature>